<proteinExistence type="predicted"/>
<dbReference type="GO" id="GO:0016787">
    <property type="term" value="F:hydrolase activity"/>
    <property type="evidence" value="ECO:0007669"/>
    <property type="project" value="UniProtKB-KW"/>
</dbReference>
<evidence type="ECO:0000313" key="4">
    <source>
        <dbReference type="EMBL" id="TCJ28628.1"/>
    </source>
</evidence>
<accession>A0A4R1CEX3</accession>
<evidence type="ECO:0000256" key="2">
    <source>
        <dbReference type="SAM" id="MobiDB-lite"/>
    </source>
</evidence>
<name>A0A4R1CEX3_9ACTN</name>
<dbReference type="PANTHER" id="PTHR48081">
    <property type="entry name" value="AB HYDROLASE SUPERFAMILY PROTEIN C4A8.06C"/>
    <property type="match status" value="1"/>
</dbReference>
<organism evidence="4 5">
    <name type="scientific">Nocardioides jejuensis</name>
    <dbReference type="NCBI Taxonomy" id="2502782"/>
    <lineage>
        <taxon>Bacteria</taxon>
        <taxon>Bacillati</taxon>
        <taxon>Actinomycetota</taxon>
        <taxon>Actinomycetes</taxon>
        <taxon>Propionibacteriales</taxon>
        <taxon>Nocardioidaceae</taxon>
        <taxon>Nocardioides</taxon>
    </lineage>
</organism>
<dbReference type="OrthoDB" id="9803828at2"/>
<dbReference type="Gene3D" id="3.40.50.1820">
    <property type="entry name" value="alpha/beta hydrolase"/>
    <property type="match status" value="1"/>
</dbReference>
<dbReference type="InterPro" id="IPR013094">
    <property type="entry name" value="AB_hydrolase_3"/>
</dbReference>
<evidence type="ECO:0000256" key="1">
    <source>
        <dbReference type="ARBA" id="ARBA00022801"/>
    </source>
</evidence>
<sequence>MVQLAQCVRRVARPHQLFRGARLGGAADQTTAAHAVVGPRAAGAEAGVAGELHHGHPRAAGGSRHTRAPGGYRRRVPSLTHRIVAFALPRLNPAVVITDPERLRASLVAKNRTRQTTPPAWLAKHFDVTVEDIGFPVYVATPRGGSFARTLVHLHGGSFTATAHVRQWKFAAALARRTAARLVVPAYPLAPEHTWRDSVPALTAYVAGLCADGEVVLSGDSAGGGMALAVALGVRDLVRSGGATAQPTKLILIAPWADLTRSAPGTEEAAERDPWLSIENHDTYALFWAGSEADLVRTEVSPALGDLTDLPPAMLLCGTHDMLYAGAEALAARAAAVGWPVVFEVGHGLLHVYPILPVTEARGALKRLAAFVNG</sequence>
<dbReference type="InterPro" id="IPR029058">
    <property type="entry name" value="AB_hydrolase_fold"/>
</dbReference>
<evidence type="ECO:0000313" key="5">
    <source>
        <dbReference type="Proteomes" id="UP000295453"/>
    </source>
</evidence>
<dbReference type="EMBL" id="SJZJ01000010">
    <property type="protein sequence ID" value="TCJ28628.1"/>
    <property type="molecule type" value="Genomic_DNA"/>
</dbReference>
<gene>
    <name evidence="4" type="ORF">EPD65_07945</name>
</gene>
<comment type="caution">
    <text evidence="4">The sequence shown here is derived from an EMBL/GenBank/DDBJ whole genome shotgun (WGS) entry which is preliminary data.</text>
</comment>
<dbReference type="PANTHER" id="PTHR48081:SF8">
    <property type="entry name" value="ALPHA_BETA HYDROLASE FOLD-3 DOMAIN-CONTAINING PROTEIN-RELATED"/>
    <property type="match status" value="1"/>
</dbReference>
<evidence type="ECO:0000259" key="3">
    <source>
        <dbReference type="Pfam" id="PF07859"/>
    </source>
</evidence>
<dbReference type="InterPro" id="IPR050300">
    <property type="entry name" value="GDXG_lipolytic_enzyme"/>
</dbReference>
<protein>
    <submittedName>
        <fullName evidence="4">Alpha/beta hydrolase</fullName>
    </submittedName>
</protein>
<dbReference type="Pfam" id="PF07859">
    <property type="entry name" value="Abhydrolase_3"/>
    <property type="match status" value="1"/>
</dbReference>
<keyword evidence="5" id="KW-1185">Reference proteome</keyword>
<reference evidence="4 5" key="1">
    <citation type="submission" date="2019-03" db="EMBL/GenBank/DDBJ databases">
        <authorList>
            <person name="Kim M.K.M."/>
        </authorList>
    </citation>
    <scope>NUCLEOTIDE SEQUENCE [LARGE SCALE GENOMIC DNA]</scope>
    <source>
        <strain evidence="4 5">18JY15-6</strain>
    </source>
</reference>
<feature type="domain" description="Alpha/beta hydrolase fold-3" evidence="3">
    <location>
        <begin position="151"/>
        <end position="353"/>
    </location>
</feature>
<feature type="region of interest" description="Disordered" evidence="2">
    <location>
        <begin position="52"/>
        <end position="71"/>
    </location>
</feature>
<dbReference type="AlphaFoldDB" id="A0A4R1CEX3"/>
<dbReference type="Proteomes" id="UP000295453">
    <property type="component" value="Unassembled WGS sequence"/>
</dbReference>
<keyword evidence="1 4" id="KW-0378">Hydrolase</keyword>
<dbReference type="SUPFAM" id="SSF53474">
    <property type="entry name" value="alpha/beta-Hydrolases"/>
    <property type="match status" value="1"/>
</dbReference>